<dbReference type="InterPro" id="IPR051264">
    <property type="entry name" value="FAD-oxidored/transferase_4"/>
</dbReference>
<keyword evidence="7" id="KW-1185">Reference proteome</keyword>
<organism evidence="6 7">
    <name type="scientific">Inhella gelatinilytica</name>
    <dbReference type="NCBI Taxonomy" id="2795030"/>
    <lineage>
        <taxon>Bacteria</taxon>
        <taxon>Pseudomonadati</taxon>
        <taxon>Pseudomonadota</taxon>
        <taxon>Betaproteobacteria</taxon>
        <taxon>Burkholderiales</taxon>
        <taxon>Sphaerotilaceae</taxon>
        <taxon>Inhella</taxon>
    </lineage>
</organism>
<evidence type="ECO:0000313" key="7">
    <source>
        <dbReference type="Proteomes" id="UP000620139"/>
    </source>
</evidence>
<dbReference type="EMBL" id="JAEDAL010000001">
    <property type="protein sequence ID" value="MBH9551520.1"/>
    <property type="molecule type" value="Genomic_DNA"/>
</dbReference>
<evidence type="ECO:0000256" key="1">
    <source>
        <dbReference type="ARBA" id="ARBA00001974"/>
    </source>
</evidence>
<dbReference type="GO" id="GO:0016491">
    <property type="term" value="F:oxidoreductase activity"/>
    <property type="evidence" value="ECO:0007669"/>
    <property type="project" value="UniProtKB-KW"/>
</dbReference>
<proteinExistence type="predicted"/>
<dbReference type="Gene3D" id="3.30.465.10">
    <property type="match status" value="1"/>
</dbReference>
<comment type="caution">
    <text evidence="6">The sequence shown here is derived from an EMBL/GenBank/DDBJ whole genome shotgun (WGS) entry which is preliminary data.</text>
</comment>
<dbReference type="InterPro" id="IPR016167">
    <property type="entry name" value="FAD-bd_PCMH_sub1"/>
</dbReference>
<evidence type="ECO:0000259" key="5">
    <source>
        <dbReference type="PROSITE" id="PS51387"/>
    </source>
</evidence>
<feature type="domain" description="FAD-binding PCMH-type" evidence="5">
    <location>
        <begin position="29"/>
        <end position="205"/>
    </location>
</feature>
<dbReference type="InterPro" id="IPR036318">
    <property type="entry name" value="FAD-bd_PCMH-like_sf"/>
</dbReference>
<dbReference type="InterPro" id="IPR004113">
    <property type="entry name" value="FAD-bd_oxidored_4_C"/>
</dbReference>
<dbReference type="Pfam" id="PF02913">
    <property type="entry name" value="FAD-oxidase_C"/>
    <property type="match status" value="1"/>
</dbReference>
<dbReference type="PROSITE" id="PS51387">
    <property type="entry name" value="FAD_PCMH"/>
    <property type="match status" value="1"/>
</dbReference>
<evidence type="ECO:0000313" key="6">
    <source>
        <dbReference type="EMBL" id="MBH9551520.1"/>
    </source>
</evidence>
<evidence type="ECO:0000256" key="2">
    <source>
        <dbReference type="ARBA" id="ARBA00022630"/>
    </source>
</evidence>
<evidence type="ECO:0000256" key="3">
    <source>
        <dbReference type="ARBA" id="ARBA00022827"/>
    </source>
</evidence>
<protein>
    <submittedName>
        <fullName evidence="6">FAD-binding oxidoreductase</fullName>
    </submittedName>
</protein>
<dbReference type="PANTHER" id="PTHR43716">
    <property type="entry name" value="D-2-HYDROXYGLUTARATE DEHYDROGENASE, MITOCHONDRIAL"/>
    <property type="match status" value="1"/>
</dbReference>
<dbReference type="Gene3D" id="3.30.43.10">
    <property type="entry name" value="Uridine Diphospho-n-acetylenolpyruvylglucosamine Reductase, domain 2"/>
    <property type="match status" value="1"/>
</dbReference>
<keyword evidence="3" id="KW-0274">FAD</keyword>
<reference evidence="6" key="1">
    <citation type="submission" date="2020-12" db="EMBL/GenBank/DDBJ databases">
        <title>The genome sequence of Inhella sp. 4Y17.</title>
        <authorList>
            <person name="Liu Y."/>
        </authorList>
    </citation>
    <scope>NUCLEOTIDE SEQUENCE</scope>
    <source>
        <strain evidence="6">4Y10</strain>
    </source>
</reference>
<comment type="cofactor">
    <cofactor evidence="1">
        <name>FAD</name>
        <dbReference type="ChEBI" id="CHEBI:57692"/>
    </cofactor>
</comment>
<dbReference type="AlphaFoldDB" id="A0A931IV16"/>
<accession>A0A931IV16</accession>
<dbReference type="SUPFAM" id="SSF56176">
    <property type="entry name" value="FAD-binding/transporter-associated domain-like"/>
    <property type="match status" value="1"/>
</dbReference>
<dbReference type="SUPFAM" id="SSF55103">
    <property type="entry name" value="FAD-linked oxidases, C-terminal domain"/>
    <property type="match status" value="1"/>
</dbReference>
<dbReference type="GO" id="GO:0022904">
    <property type="term" value="P:respiratory electron transport chain"/>
    <property type="evidence" value="ECO:0007669"/>
    <property type="project" value="TreeGrafter"/>
</dbReference>
<dbReference type="GO" id="GO:0071949">
    <property type="term" value="F:FAD binding"/>
    <property type="evidence" value="ECO:0007669"/>
    <property type="project" value="InterPro"/>
</dbReference>
<dbReference type="InterPro" id="IPR016166">
    <property type="entry name" value="FAD-bd_PCMH"/>
</dbReference>
<dbReference type="InterPro" id="IPR016164">
    <property type="entry name" value="FAD-linked_Oxase-like_C"/>
</dbReference>
<dbReference type="RefSeq" id="WP_198099130.1">
    <property type="nucleotide sequence ID" value="NZ_JAEDAL010000001.1"/>
</dbReference>
<dbReference type="Pfam" id="PF01565">
    <property type="entry name" value="FAD_binding_4"/>
    <property type="match status" value="1"/>
</dbReference>
<name>A0A931IV16_9BURK</name>
<dbReference type="Proteomes" id="UP000620139">
    <property type="component" value="Unassembled WGS sequence"/>
</dbReference>
<keyword evidence="2" id="KW-0285">Flavoprotein</keyword>
<sequence length="454" mass="47740">MTLEAFLTAVGPAACAEIEPRYLQGARYGAGHAAAVLKPATAAQAAEWLALAQRHGVAVVLQGAHTGLVQAATPNGQVLLSTERLREVFEFDPLDRTLRVSAGFKLSEVNQRLAEHGLQFPIDLSADPSIGGMLAHNTGGTRMCRYGDVRANTLGLEVALVNGEVLRFGHGLAKDNSALAVQQLFIGSSGSLGLVTEATLKLAPLPKQSAVALVAPSGLDAVWPLYQRWMGEFGALVSAFEGLSAPALAAAIHVQGGASPFATELPPYSLLIELSSELSPAQLNLRELLHAALESAFESGEVVDAALDNDEGLWGLRHAVSEGLREQGAVIGFDISLPRKAVWSFREAATAWLAEHFAPAQVCDFGHLGDGGQHFNLVWPKAAAPLAKDDSLRLRTGIYALVAQHGGSFSAEHGLGPLLQTTYDQLTPAPQRALAGAVQGLLNPGMGLGQFRFG</sequence>
<gene>
    <name evidence="6" type="ORF">I7X43_01555</name>
</gene>
<dbReference type="Gene3D" id="3.30.70.2190">
    <property type="match status" value="1"/>
</dbReference>
<keyword evidence="4" id="KW-0560">Oxidoreductase</keyword>
<dbReference type="PANTHER" id="PTHR43716:SF1">
    <property type="entry name" value="D-2-HYDROXYGLUTARATE DEHYDROGENASE, MITOCHONDRIAL"/>
    <property type="match status" value="1"/>
</dbReference>
<dbReference type="InterPro" id="IPR016169">
    <property type="entry name" value="FAD-bd_PCMH_sub2"/>
</dbReference>
<evidence type="ECO:0000256" key="4">
    <source>
        <dbReference type="ARBA" id="ARBA00023002"/>
    </source>
</evidence>
<dbReference type="Gene3D" id="3.30.70.2740">
    <property type="match status" value="1"/>
</dbReference>
<dbReference type="InterPro" id="IPR006094">
    <property type="entry name" value="Oxid_FAD_bind_N"/>
</dbReference>